<dbReference type="PROSITE" id="PS50290">
    <property type="entry name" value="PI3_4_KINASE_3"/>
    <property type="match status" value="1"/>
</dbReference>
<dbReference type="Proteomes" id="UP000266196">
    <property type="component" value="Unassembled WGS sequence"/>
</dbReference>
<proteinExistence type="predicted"/>
<dbReference type="AlphaFoldDB" id="A0A397EHR6"/>
<dbReference type="GO" id="GO:0006281">
    <property type="term" value="P:DNA repair"/>
    <property type="evidence" value="ECO:0007669"/>
    <property type="project" value="TreeGrafter"/>
</dbReference>
<dbReference type="PANTHER" id="PTHR11139">
    <property type="entry name" value="ATAXIA TELANGIECTASIA MUTATED ATM -RELATED"/>
    <property type="match status" value="1"/>
</dbReference>
<feature type="domain" description="PI3K/PI4K catalytic" evidence="2">
    <location>
        <begin position="421"/>
        <end position="604"/>
    </location>
</feature>
<dbReference type="PANTHER" id="PTHR11139:SF1">
    <property type="entry name" value="TRANSFORMATION_TRANSCRIPTION DOMAIN-ASSOCIATED PROTEIN"/>
    <property type="match status" value="1"/>
</dbReference>
<dbReference type="GO" id="GO:0035267">
    <property type="term" value="C:NuA4 histone acetyltransferase complex"/>
    <property type="evidence" value="ECO:0007669"/>
    <property type="project" value="TreeGrafter"/>
</dbReference>
<evidence type="ECO:0000256" key="1">
    <source>
        <dbReference type="SAM" id="MobiDB-lite"/>
    </source>
</evidence>
<sequence>CDKLFVERQDVAFAAQTIACYLQAVHHRSTFARLMLARVLWLLSLDNDKGVLIHAFETHGKQLPIWIWIVWIPQLLMSLCRPEASQIRGLLRGLSAKFPQALYYTMRAFFLENRELFAMDNKATDATSSNNRGLASAPPTPVASAHTPKHTTTSDMMYFRTRTGHVVAVPMSHEQIADIPGLVGASRSNPSFFGSATVLTLDVWLEKVATGELQKTDVSPVQYAEDLLNFLRRSHDSLAFEMECMLEEMIVRFRPEPEDELLTAVHSLLHKCYQLPSFSKTEPVPKMLKDTLSRVCNKFFMLQPHQKSEKHIAFVDEFKDPFETDFMLPSFDRYVAQPTDDTQDDALSEPTLSQIMDRLKVWKYVLQCRVRRYGKRHADKLYLENSSRHLVELSSTCVEIPGQYLTNHEPIKELHARLQYFHSTTDVLLRNGYTQRRVTLGGSNGASYSFLVQYAMTYMTRCDERVMQMHLLMNRLLSRHKETKKRHIVFHVPKVIPLTPRVRLLEDSATNVSLGEIYELECQAQGKDPDFPVKLAIFNDICDHHVSETLLTKYLHRMLPHFDDLFQFRTAFTTHLALSSFLSYAMHVGERTPHKLIFSKQTGH</sequence>
<feature type="non-terminal residue" evidence="4">
    <location>
        <position position="604"/>
    </location>
</feature>
<organism evidence="4 5">
    <name type="scientific">Aphanomyces astaci</name>
    <name type="common">Crayfish plague agent</name>
    <dbReference type="NCBI Taxonomy" id="112090"/>
    <lineage>
        <taxon>Eukaryota</taxon>
        <taxon>Sar</taxon>
        <taxon>Stramenopiles</taxon>
        <taxon>Oomycota</taxon>
        <taxon>Saprolegniomycetes</taxon>
        <taxon>Saprolegniales</taxon>
        <taxon>Verrucalvaceae</taxon>
        <taxon>Aphanomyces</taxon>
    </lineage>
</organism>
<dbReference type="Pfam" id="PF00454">
    <property type="entry name" value="PI3_PI4_kinase"/>
    <property type="match status" value="1"/>
</dbReference>
<feature type="non-terminal residue" evidence="4">
    <location>
        <position position="1"/>
    </location>
</feature>
<evidence type="ECO:0000313" key="5">
    <source>
        <dbReference type="Proteomes" id="UP000266196"/>
    </source>
</evidence>
<protein>
    <recommendedName>
        <fullName evidence="6">PI3K/PI4K catalytic domain-containing protein</fullName>
    </recommendedName>
</protein>
<feature type="domain" description="FAT" evidence="3">
    <location>
        <begin position="1"/>
        <end position="112"/>
    </location>
</feature>
<dbReference type="EMBL" id="QUTE01017948">
    <property type="protein sequence ID" value="RHY91186.1"/>
    <property type="molecule type" value="Genomic_DNA"/>
</dbReference>
<evidence type="ECO:0000259" key="2">
    <source>
        <dbReference type="PROSITE" id="PS50290"/>
    </source>
</evidence>
<evidence type="ECO:0008006" key="6">
    <source>
        <dbReference type="Google" id="ProtNLM"/>
    </source>
</evidence>
<comment type="caution">
    <text evidence="4">The sequence shown here is derived from an EMBL/GenBank/DDBJ whole genome shotgun (WGS) entry which is preliminary data.</text>
</comment>
<name>A0A397EHR6_APHAT</name>
<dbReference type="GO" id="GO:0005634">
    <property type="term" value="C:nucleus"/>
    <property type="evidence" value="ECO:0007669"/>
    <property type="project" value="TreeGrafter"/>
</dbReference>
<accession>A0A397EHR6</accession>
<reference evidence="4 5" key="1">
    <citation type="submission" date="2018-08" db="EMBL/GenBank/DDBJ databases">
        <title>Aphanomyces genome sequencing and annotation.</title>
        <authorList>
            <person name="Minardi D."/>
            <person name="Oidtmann B."/>
            <person name="Van Der Giezen M."/>
            <person name="Studholme D.J."/>
        </authorList>
    </citation>
    <scope>NUCLEOTIDE SEQUENCE [LARGE SCALE GENOMIC DNA]</scope>
    <source>
        <strain evidence="4 5">197901</strain>
    </source>
</reference>
<dbReference type="InterPro" id="IPR050517">
    <property type="entry name" value="DDR_Repair_Kinase"/>
</dbReference>
<dbReference type="PROSITE" id="PS51189">
    <property type="entry name" value="FAT"/>
    <property type="match status" value="1"/>
</dbReference>
<dbReference type="VEuPathDB" id="FungiDB:H257_10025"/>
<evidence type="ECO:0000259" key="3">
    <source>
        <dbReference type="PROSITE" id="PS51189"/>
    </source>
</evidence>
<dbReference type="InterPro" id="IPR000403">
    <property type="entry name" value="PI3/4_kinase_cat_dom"/>
</dbReference>
<dbReference type="CDD" id="cd05163">
    <property type="entry name" value="PIKK_TRRAP"/>
    <property type="match status" value="1"/>
</dbReference>
<feature type="region of interest" description="Disordered" evidence="1">
    <location>
        <begin position="126"/>
        <end position="149"/>
    </location>
</feature>
<evidence type="ECO:0000313" key="4">
    <source>
        <dbReference type="EMBL" id="RHY91186.1"/>
    </source>
</evidence>
<dbReference type="GO" id="GO:0006355">
    <property type="term" value="P:regulation of DNA-templated transcription"/>
    <property type="evidence" value="ECO:0007669"/>
    <property type="project" value="TreeGrafter"/>
</dbReference>
<gene>
    <name evidence="4" type="ORF">DYB31_015941</name>
</gene>
<dbReference type="SUPFAM" id="SSF56112">
    <property type="entry name" value="Protein kinase-like (PK-like)"/>
    <property type="match status" value="1"/>
</dbReference>
<dbReference type="GO" id="GO:0000124">
    <property type="term" value="C:SAGA complex"/>
    <property type="evidence" value="ECO:0007669"/>
    <property type="project" value="TreeGrafter"/>
</dbReference>
<dbReference type="InterPro" id="IPR011009">
    <property type="entry name" value="Kinase-like_dom_sf"/>
</dbReference>
<dbReference type="InterPro" id="IPR014009">
    <property type="entry name" value="PIK_FAT"/>
</dbReference>